<dbReference type="Proteomes" id="UP000176787">
    <property type="component" value="Unassembled WGS sequence"/>
</dbReference>
<dbReference type="STRING" id="1801726.A3H02_00785"/>
<dbReference type="AlphaFoldDB" id="A0A1G2F2S1"/>
<evidence type="ECO:0000313" key="1">
    <source>
        <dbReference type="EMBL" id="OGZ32227.1"/>
    </source>
</evidence>
<accession>A0A1G2F2S1</accession>
<protein>
    <submittedName>
        <fullName evidence="1">Uncharacterized protein</fullName>
    </submittedName>
</protein>
<proteinExistence type="predicted"/>
<name>A0A1G2F2S1_9BACT</name>
<evidence type="ECO:0000313" key="2">
    <source>
        <dbReference type="Proteomes" id="UP000176787"/>
    </source>
</evidence>
<reference evidence="1 2" key="1">
    <citation type="journal article" date="2016" name="Nat. Commun.">
        <title>Thousands of microbial genomes shed light on interconnected biogeochemical processes in an aquifer system.</title>
        <authorList>
            <person name="Anantharaman K."/>
            <person name="Brown C.T."/>
            <person name="Hug L.A."/>
            <person name="Sharon I."/>
            <person name="Castelle C.J."/>
            <person name="Probst A.J."/>
            <person name="Thomas B.C."/>
            <person name="Singh A."/>
            <person name="Wilkins M.J."/>
            <person name="Karaoz U."/>
            <person name="Brodie E.L."/>
            <person name="Williams K.H."/>
            <person name="Hubbard S.S."/>
            <person name="Banfield J.F."/>
        </authorList>
    </citation>
    <scope>NUCLEOTIDE SEQUENCE [LARGE SCALE GENOMIC DNA]</scope>
</reference>
<organism evidence="1 2">
    <name type="scientific">Candidatus Niyogibacteria bacterium RIFCSPLOWO2_12_FULL_41_13</name>
    <dbReference type="NCBI Taxonomy" id="1801726"/>
    <lineage>
        <taxon>Bacteria</taxon>
        <taxon>Candidatus Niyogiibacteriota</taxon>
    </lineage>
</organism>
<gene>
    <name evidence="1" type="ORF">A3H02_00785</name>
</gene>
<dbReference type="EMBL" id="MHMS01000011">
    <property type="protein sequence ID" value="OGZ32227.1"/>
    <property type="molecule type" value="Genomic_DNA"/>
</dbReference>
<sequence>MPASARGGQVISKFFRSQRPDFRGKKSRLRRACLTGRQGFGGQVGFLNTLSEIIFAFYIPLC</sequence>
<comment type="caution">
    <text evidence="1">The sequence shown here is derived from an EMBL/GenBank/DDBJ whole genome shotgun (WGS) entry which is preliminary data.</text>
</comment>